<keyword evidence="6" id="KW-1003">Cell membrane</keyword>
<organism evidence="9 10">
    <name type="scientific">Streptomyces cacaoi</name>
    <dbReference type="NCBI Taxonomy" id="1898"/>
    <lineage>
        <taxon>Bacteria</taxon>
        <taxon>Bacillati</taxon>
        <taxon>Actinomycetota</taxon>
        <taxon>Actinomycetes</taxon>
        <taxon>Kitasatosporales</taxon>
        <taxon>Streptomycetaceae</taxon>
        <taxon>Streptomyces</taxon>
    </lineage>
</organism>
<feature type="transmembrane region" description="Helical" evidence="6">
    <location>
        <begin position="91"/>
        <end position="110"/>
    </location>
</feature>
<evidence type="ECO:0000313" key="9">
    <source>
        <dbReference type="EMBL" id="GEB53216.1"/>
    </source>
</evidence>
<keyword evidence="10" id="KW-1185">Reference proteome</keyword>
<evidence type="ECO:0000256" key="2">
    <source>
        <dbReference type="ARBA" id="ARBA00022692"/>
    </source>
</evidence>
<comment type="similarity">
    <text evidence="6">Belongs to the ABC-2 integral membrane protein family.</text>
</comment>
<dbReference type="PANTHER" id="PTHR43027:SF2">
    <property type="entry name" value="TRANSPORT PERMEASE PROTEIN"/>
    <property type="match status" value="1"/>
</dbReference>
<dbReference type="Proteomes" id="UP000319210">
    <property type="component" value="Unassembled WGS sequence"/>
</dbReference>
<dbReference type="InterPro" id="IPR052902">
    <property type="entry name" value="ABC-2_transporter"/>
</dbReference>
<dbReference type="PANTHER" id="PTHR43027">
    <property type="entry name" value="DOXORUBICIN RESISTANCE ABC TRANSPORTER PERMEASE PROTEIN DRRC-RELATED"/>
    <property type="match status" value="1"/>
</dbReference>
<dbReference type="PROSITE" id="PS51012">
    <property type="entry name" value="ABC_TM2"/>
    <property type="match status" value="1"/>
</dbReference>
<feature type="transmembrane region" description="Helical" evidence="6">
    <location>
        <begin position="52"/>
        <end position="71"/>
    </location>
</feature>
<evidence type="ECO:0000256" key="1">
    <source>
        <dbReference type="ARBA" id="ARBA00004141"/>
    </source>
</evidence>
<evidence type="ECO:0000313" key="10">
    <source>
        <dbReference type="Proteomes" id="UP000319210"/>
    </source>
</evidence>
<evidence type="ECO:0000256" key="7">
    <source>
        <dbReference type="SAM" id="MobiDB-lite"/>
    </source>
</evidence>
<evidence type="ECO:0000256" key="3">
    <source>
        <dbReference type="ARBA" id="ARBA00022989"/>
    </source>
</evidence>
<dbReference type="GO" id="GO:0046677">
    <property type="term" value="P:response to antibiotic"/>
    <property type="evidence" value="ECO:0007669"/>
    <property type="project" value="UniProtKB-KW"/>
</dbReference>
<keyword evidence="6" id="KW-0813">Transport</keyword>
<evidence type="ECO:0000259" key="8">
    <source>
        <dbReference type="PROSITE" id="PS51012"/>
    </source>
</evidence>
<dbReference type="EMBL" id="BJMM01000045">
    <property type="protein sequence ID" value="GEB53216.1"/>
    <property type="molecule type" value="Genomic_DNA"/>
</dbReference>
<feature type="transmembrane region" description="Helical" evidence="6">
    <location>
        <begin position="130"/>
        <end position="155"/>
    </location>
</feature>
<feature type="region of interest" description="Disordered" evidence="7">
    <location>
        <begin position="1"/>
        <end position="26"/>
    </location>
</feature>
<dbReference type="Pfam" id="PF01061">
    <property type="entry name" value="ABC2_membrane"/>
    <property type="match status" value="1"/>
</dbReference>
<gene>
    <name evidence="9" type="ORF">SCA03_57670</name>
</gene>
<feature type="transmembrane region" description="Helical" evidence="6">
    <location>
        <begin position="167"/>
        <end position="189"/>
    </location>
</feature>
<dbReference type="GO" id="GO:0043190">
    <property type="term" value="C:ATP-binding cassette (ABC) transporter complex"/>
    <property type="evidence" value="ECO:0007669"/>
    <property type="project" value="InterPro"/>
</dbReference>
<sequence>MSTPTTTQRAGTPGTPGTPPAPGPFRAARLSPQRIGALGRAELTLLLRNRTALVMAVLVPIMLTFSIRSAAQQADLSGTGLSVATTVLPGSVGMVLLFAVYSNLIGVYVARREELVLKRLRTGEATDAEILGACALPAVVIGVAQCVLLLGGGAVVLDAGAPARPDLLVVSVLLGLALSAVLAAASTAVTKSSEMAQLTPMPLMLVTFAGSGVFVPLEVFPDKLAAVCEWLPLTPVMELLRSAWTEQLSGAGTLRALGIALAWIALSWFLVRRYFRWEPRR</sequence>
<proteinExistence type="inferred from homology"/>
<dbReference type="AlphaFoldDB" id="A0A4Y3R668"/>
<keyword evidence="2 6" id="KW-0812">Transmembrane</keyword>
<name>A0A4Y3R668_STRCI</name>
<evidence type="ECO:0000256" key="5">
    <source>
        <dbReference type="ARBA" id="ARBA00023251"/>
    </source>
</evidence>
<keyword evidence="3 6" id="KW-1133">Transmembrane helix</keyword>
<keyword evidence="5" id="KW-0046">Antibiotic resistance</keyword>
<dbReference type="InterPro" id="IPR047817">
    <property type="entry name" value="ABC2_TM_bact-type"/>
</dbReference>
<feature type="domain" description="ABC transmembrane type-2" evidence="8">
    <location>
        <begin position="51"/>
        <end position="274"/>
    </location>
</feature>
<dbReference type="GO" id="GO:0140359">
    <property type="term" value="F:ABC-type transporter activity"/>
    <property type="evidence" value="ECO:0007669"/>
    <property type="project" value="InterPro"/>
</dbReference>
<comment type="caution">
    <text evidence="9">The sequence shown here is derived from an EMBL/GenBank/DDBJ whole genome shotgun (WGS) entry which is preliminary data.</text>
</comment>
<evidence type="ECO:0000256" key="4">
    <source>
        <dbReference type="ARBA" id="ARBA00023136"/>
    </source>
</evidence>
<dbReference type="RefSeq" id="WP_030884963.1">
    <property type="nucleotide sequence ID" value="NZ_BJMM01000045.1"/>
</dbReference>
<keyword evidence="4 6" id="KW-0472">Membrane</keyword>
<accession>A0A4Y3R668</accession>
<comment type="subcellular location">
    <subcellularLocation>
        <location evidence="6">Cell membrane</location>
        <topology evidence="6">Multi-pass membrane protein</topology>
    </subcellularLocation>
    <subcellularLocation>
        <location evidence="1">Membrane</location>
        <topology evidence="1">Multi-pass membrane protein</topology>
    </subcellularLocation>
</comment>
<protein>
    <recommendedName>
        <fullName evidence="6">Transport permease protein</fullName>
    </recommendedName>
</protein>
<reference evidence="9 10" key="1">
    <citation type="submission" date="2019-06" db="EMBL/GenBank/DDBJ databases">
        <title>Whole genome shotgun sequence of Streptomyces cacaoi subsp. cacaoi NBRC 12748.</title>
        <authorList>
            <person name="Hosoyama A."/>
            <person name="Uohara A."/>
            <person name="Ohji S."/>
            <person name="Ichikawa N."/>
        </authorList>
    </citation>
    <scope>NUCLEOTIDE SEQUENCE [LARGE SCALE GENOMIC DNA]</scope>
    <source>
        <strain evidence="9 10">NBRC 12748</strain>
    </source>
</reference>
<evidence type="ECO:0000256" key="6">
    <source>
        <dbReference type="RuleBase" id="RU361157"/>
    </source>
</evidence>
<dbReference type="InterPro" id="IPR000412">
    <property type="entry name" value="ABC_2_transport"/>
</dbReference>
<feature type="transmembrane region" description="Helical" evidence="6">
    <location>
        <begin position="201"/>
        <end position="220"/>
    </location>
</feature>
<dbReference type="OrthoDB" id="3214063at2"/>
<dbReference type="InterPro" id="IPR013525">
    <property type="entry name" value="ABC2_TM"/>
</dbReference>
<feature type="transmembrane region" description="Helical" evidence="6">
    <location>
        <begin position="252"/>
        <end position="271"/>
    </location>
</feature>
<feature type="compositionally biased region" description="Low complexity" evidence="7">
    <location>
        <begin position="1"/>
        <end position="15"/>
    </location>
</feature>
<dbReference type="PIRSF" id="PIRSF006648">
    <property type="entry name" value="DrrB"/>
    <property type="match status" value="1"/>
</dbReference>